<evidence type="ECO:0000256" key="7">
    <source>
        <dbReference type="ARBA" id="ARBA00022927"/>
    </source>
</evidence>
<evidence type="ECO:0000313" key="12">
    <source>
        <dbReference type="Proteomes" id="UP000807504"/>
    </source>
</evidence>
<gene>
    <name evidence="11" type="ORF">HNY73_011260</name>
</gene>
<keyword evidence="4" id="KW-0813">Transport</keyword>
<keyword evidence="12" id="KW-1185">Reference proteome</keyword>
<evidence type="ECO:0000256" key="10">
    <source>
        <dbReference type="SAM" id="SignalP"/>
    </source>
</evidence>
<keyword evidence="9" id="KW-0325">Glycoprotein</keyword>
<dbReference type="InterPro" id="IPR011989">
    <property type="entry name" value="ARM-like"/>
</dbReference>
<comment type="similarity">
    <text evidence="2">Belongs to the SIL1 family.</text>
</comment>
<keyword evidence="8" id="KW-0811">Translocation</keyword>
<protein>
    <recommendedName>
        <fullName evidence="3">Nucleotide exchange factor SIL1</fullName>
    </recommendedName>
</protein>
<sequence length="368" mass="42076">MELSLLLLAVTGLLITDKAKNSEGQLIPIHPVEDEPDLVNDETVDKKHTSFTSQELKDIHDLAKNISHSKGHITQSEEGDPEYRRSYMRKVIRETKFESLKFWFTKHSNSSGEYSVSDLQDLEHLVHQYDTAIDFIKLGGLEFLLPLISHTDPEISSATFSVLTAAMQGNPTVQKYAEDAQILNYILKVLRNAHRRSTSSLYTLSSYIRNNPVSQLNFFRHKGLNILAGILKSQVDNLKSKLKVLELLSDLASEIYMGPVTAYENQNQLAKLKRAFASGFSNLNLCEIIPKYLDYDDFVILEKTIFAMNSVAPNVCSKDFKKPHVIKVVGQLLLKYEPKKKFWLTKHESELRWIIWTELQALYDVIKM</sequence>
<reference evidence="11" key="2">
    <citation type="submission" date="2020-06" db="EMBL/GenBank/DDBJ databases">
        <authorList>
            <person name="Sheffer M."/>
        </authorList>
    </citation>
    <scope>NUCLEOTIDE SEQUENCE</scope>
</reference>
<organism evidence="11 12">
    <name type="scientific">Argiope bruennichi</name>
    <name type="common">Wasp spider</name>
    <name type="synonym">Aranea bruennichi</name>
    <dbReference type="NCBI Taxonomy" id="94029"/>
    <lineage>
        <taxon>Eukaryota</taxon>
        <taxon>Metazoa</taxon>
        <taxon>Ecdysozoa</taxon>
        <taxon>Arthropoda</taxon>
        <taxon>Chelicerata</taxon>
        <taxon>Arachnida</taxon>
        <taxon>Araneae</taxon>
        <taxon>Araneomorphae</taxon>
        <taxon>Entelegynae</taxon>
        <taxon>Araneoidea</taxon>
        <taxon>Araneidae</taxon>
        <taxon>Argiope</taxon>
    </lineage>
</organism>
<dbReference type="GO" id="GO:0000774">
    <property type="term" value="F:adenyl-nucleotide exchange factor activity"/>
    <property type="evidence" value="ECO:0007669"/>
    <property type="project" value="TreeGrafter"/>
</dbReference>
<evidence type="ECO:0000256" key="4">
    <source>
        <dbReference type="ARBA" id="ARBA00022448"/>
    </source>
</evidence>
<keyword evidence="6" id="KW-0256">Endoplasmic reticulum</keyword>
<dbReference type="InterPro" id="IPR050693">
    <property type="entry name" value="Hsp70_NEF-Inhibitors"/>
</dbReference>
<feature type="signal peptide" evidence="10">
    <location>
        <begin position="1"/>
        <end position="21"/>
    </location>
</feature>
<dbReference type="Gene3D" id="1.25.10.10">
    <property type="entry name" value="Leucine-rich Repeat Variant"/>
    <property type="match status" value="1"/>
</dbReference>
<dbReference type="GO" id="GO:0015031">
    <property type="term" value="P:protein transport"/>
    <property type="evidence" value="ECO:0007669"/>
    <property type="project" value="UniProtKB-KW"/>
</dbReference>
<evidence type="ECO:0000256" key="9">
    <source>
        <dbReference type="ARBA" id="ARBA00023180"/>
    </source>
</evidence>
<comment type="subcellular location">
    <subcellularLocation>
        <location evidence="1">Endoplasmic reticulum lumen</location>
    </subcellularLocation>
</comment>
<evidence type="ECO:0000256" key="1">
    <source>
        <dbReference type="ARBA" id="ARBA00004319"/>
    </source>
</evidence>
<keyword evidence="5 10" id="KW-0732">Signal</keyword>
<dbReference type="Proteomes" id="UP000807504">
    <property type="component" value="Unassembled WGS sequence"/>
</dbReference>
<dbReference type="PANTHER" id="PTHR19316">
    <property type="entry name" value="PROTEIN FOLDING REGULATOR"/>
    <property type="match status" value="1"/>
</dbReference>
<reference evidence="11" key="1">
    <citation type="journal article" date="2020" name="bioRxiv">
        <title>Chromosome-level reference genome of the European wasp spider Argiope bruennichi: a resource for studies on range expansion and evolutionary adaptation.</title>
        <authorList>
            <person name="Sheffer M.M."/>
            <person name="Hoppe A."/>
            <person name="Krehenwinkel H."/>
            <person name="Uhl G."/>
            <person name="Kuss A.W."/>
            <person name="Jensen L."/>
            <person name="Jensen C."/>
            <person name="Gillespie R.G."/>
            <person name="Hoff K.J."/>
            <person name="Prost S."/>
        </authorList>
    </citation>
    <scope>NUCLEOTIDE SEQUENCE</scope>
</reference>
<proteinExistence type="inferred from homology"/>
<dbReference type="AlphaFoldDB" id="A0A8T0F3J6"/>
<dbReference type="OMA" id="TAKDISH"/>
<dbReference type="InterPro" id="IPR016024">
    <property type="entry name" value="ARM-type_fold"/>
</dbReference>
<evidence type="ECO:0000256" key="3">
    <source>
        <dbReference type="ARBA" id="ARBA00015352"/>
    </source>
</evidence>
<feature type="chain" id="PRO_5035905397" description="Nucleotide exchange factor SIL1" evidence="10">
    <location>
        <begin position="22"/>
        <end position="368"/>
    </location>
</feature>
<dbReference type="GO" id="GO:0005788">
    <property type="term" value="C:endoplasmic reticulum lumen"/>
    <property type="evidence" value="ECO:0007669"/>
    <property type="project" value="UniProtKB-SubCell"/>
</dbReference>
<evidence type="ECO:0000256" key="5">
    <source>
        <dbReference type="ARBA" id="ARBA00022729"/>
    </source>
</evidence>
<evidence type="ECO:0000313" key="11">
    <source>
        <dbReference type="EMBL" id="KAF8785754.1"/>
    </source>
</evidence>
<name>A0A8T0F3J6_ARGBR</name>
<keyword evidence="7" id="KW-0653">Protein transport</keyword>
<evidence type="ECO:0000256" key="2">
    <source>
        <dbReference type="ARBA" id="ARBA00010588"/>
    </source>
</evidence>
<dbReference type="SUPFAM" id="SSF48371">
    <property type="entry name" value="ARM repeat"/>
    <property type="match status" value="1"/>
</dbReference>
<dbReference type="PANTHER" id="PTHR19316:SF35">
    <property type="entry name" value="NUCLEOTIDE EXCHANGE FACTOR SIL1"/>
    <property type="match status" value="1"/>
</dbReference>
<dbReference type="OrthoDB" id="448649at2759"/>
<evidence type="ECO:0000256" key="8">
    <source>
        <dbReference type="ARBA" id="ARBA00023010"/>
    </source>
</evidence>
<evidence type="ECO:0000256" key="6">
    <source>
        <dbReference type="ARBA" id="ARBA00022824"/>
    </source>
</evidence>
<accession>A0A8T0F3J6</accession>
<dbReference type="EMBL" id="JABXBU010000030">
    <property type="protein sequence ID" value="KAF8785754.1"/>
    <property type="molecule type" value="Genomic_DNA"/>
</dbReference>
<comment type="caution">
    <text evidence="11">The sequence shown here is derived from an EMBL/GenBank/DDBJ whole genome shotgun (WGS) entry which is preliminary data.</text>
</comment>